<feature type="transmembrane region" description="Helical" evidence="2">
    <location>
        <begin position="86"/>
        <end position="107"/>
    </location>
</feature>
<evidence type="ECO:0000256" key="2">
    <source>
        <dbReference type="SAM" id="Phobius"/>
    </source>
</evidence>
<gene>
    <name evidence="3" type="ORF">WOSG25_110240</name>
</gene>
<dbReference type="AlphaFoldDB" id="A0A069D2A7"/>
<feature type="region of interest" description="Disordered" evidence="1">
    <location>
        <begin position="1"/>
        <end position="30"/>
    </location>
</feature>
<dbReference type="EMBL" id="DF820494">
    <property type="protein sequence ID" value="GAK31546.1"/>
    <property type="molecule type" value="Genomic_DNA"/>
</dbReference>
<evidence type="ECO:0000313" key="3">
    <source>
        <dbReference type="EMBL" id="GAK31546.1"/>
    </source>
</evidence>
<organism evidence="3 4">
    <name type="scientific">Weissella oryzae (strain DSM 25784 / JCM 18191 / LMG 30913 / SG25)</name>
    <dbReference type="NCBI Taxonomy" id="1329250"/>
    <lineage>
        <taxon>Bacteria</taxon>
        <taxon>Bacillati</taxon>
        <taxon>Bacillota</taxon>
        <taxon>Bacilli</taxon>
        <taxon>Lactobacillales</taxon>
        <taxon>Lactobacillaceae</taxon>
        <taxon>Weissella</taxon>
    </lineage>
</organism>
<dbReference type="RefSeq" id="WP_027699510.1">
    <property type="nucleotide sequence ID" value="NZ_DF820494.1"/>
</dbReference>
<evidence type="ECO:0000256" key="1">
    <source>
        <dbReference type="SAM" id="MobiDB-lite"/>
    </source>
</evidence>
<keyword evidence="2" id="KW-0472">Membrane</keyword>
<feature type="compositionally biased region" description="Polar residues" evidence="1">
    <location>
        <begin position="1"/>
        <end position="23"/>
    </location>
</feature>
<sequence length="109" mass="12111">MSFKTNPNKTPGSPSSTKKQAPNTEAKALKKPGAMKKIVAGLASPELKNFQKPSDIRKQAQADLQAKFNETAEETAKYKSVINPKLYTYLLIAILIFIVLVLIMMIFNR</sequence>
<proteinExistence type="predicted"/>
<keyword evidence="2" id="KW-1133">Transmembrane helix</keyword>
<keyword evidence="2" id="KW-0812">Transmembrane</keyword>
<dbReference type="Proteomes" id="UP000030643">
    <property type="component" value="Unassembled WGS sequence"/>
</dbReference>
<accession>A0A069D2A7</accession>
<keyword evidence="4" id="KW-1185">Reference proteome</keyword>
<protein>
    <submittedName>
        <fullName evidence="3">Uncharacterized protein</fullName>
    </submittedName>
</protein>
<reference evidence="4" key="1">
    <citation type="journal article" date="2014" name="Genome Announc.">
        <title>Draft genome sequence of Weissella oryzae SG25T, isolated from fermented rice grains.</title>
        <authorList>
            <person name="Tanizawa Y."/>
            <person name="Fujisawa T."/>
            <person name="Mochizuki T."/>
            <person name="Kaminuma E."/>
            <person name="Suzuki Y."/>
            <person name="Nakamura Y."/>
            <person name="Tohno M."/>
        </authorList>
    </citation>
    <scope>NUCLEOTIDE SEQUENCE [LARGE SCALE GENOMIC DNA]</scope>
    <source>
        <strain evidence="4">DSM 25784 / JCM 18191 / LMG 30913 / SG25</strain>
    </source>
</reference>
<dbReference type="STRING" id="1329250.WOSG25_110240"/>
<evidence type="ECO:0000313" key="4">
    <source>
        <dbReference type="Proteomes" id="UP000030643"/>
    </source>
</evidence>
<name>A0A069D2A7_WEIOS</name>